<keyword evidence="2" id="KW-1185">Reference proteome</keyword>
<accession>A0AAV1HWV4</accession>
<sequence length="576" mass="63140">MQAFVGVFEAEKLVESISCCSIQDVGSAAWLRQHDALERLNMQAHQSAQCRADEYIVEALVAQDRLSHLVHELLVAEAWTCRLFPLLSGHLAASVDSILWEPVLAHEALLCNLLEVALYHQHACAALSEDAALELCDFCQRKLVHLNISKAPAAQDDWKAAVHQDAEKELQLRQQESQYSAAICALTMLRYLTEHMETLGLGIMSRIVSVNDAPSALVPLLEKQPWRRRGKKGRQLFEDGRWVSMQQEDHLRLSKHAAQAWLAVHNILMGRESRAKALASGAQCCAALRLRPLLTDMLMGQLPVLRDLCRVLDELMLGCTGAAEQPLGGCLLLEQVPMLREAVVKGVDWEATAQAQKERDFGSHAAEQVDSRRKSLLSSLEALWAMDTDQDNMQAGSGGPDKGVVSISLWRKLKSGVLEPWSEVKLAVDTTQPAVRIQAKCATEGSREDSVTGLRSRLKEISMDVTRPLPAEGKVVVIYAGRTTECVLRVPVASTASSSAEELASVGWLTVGHLGSDGIALQLRLRRTAKPHVRDKDVGAWLCYHATGGAITVLCKEGADCGKACPSTNLEQPLNF</sequence>
<protein>
    <submittedName>
        <fullName evidence="1">Uncharacterized protein</fullName>
    </submittedName>
</protein>
<dbReference type="Proteomes" id="UP001314263">
    <property type="component" value="Unassembled WGS sequence"/>
</dbReference>
<dbReference type="GO" id="GO:0005737">
    <property type="term" value="C:cytoplasm"/>
    <property type="evidence" value="ECO:0007669"/>
    <property type="project" value="TreeGrafter"/>
</dbReference>
<proteinExistence type="predicted"/>
<name>A0AAV1HWV4_9CHLO</name>
<organism evidence="1 2">
    <name type="scientific">Coccomyxa viridis</name>
    <dbReference type="NCBI Taxonomy" id="1274662"/>
    <lineage>
        <taxon>Eukaryota</taxon>
        <taxon>Viridiplantae</taxon>
        <taxon>Chlorophyta</taxon>
        <taxon>core chlorophytes</taxon>
        <taxon>Trebouxiophyceae</taxon>
        <taxon>Trebouxiophyceae incertae sedis</taxon>
        <taxon>Coccomyxaceae</taxon>
        <taxon>Coccomyxa</taxon>
    </lineage>
</organism>
<dbReference type="EMBL" id="CAUYUE010000002">
    <property type="protein sequence ID" value="CAK0740010.1"/>
    <property type="molecule type" value="Genomic_DNA"/>
</dbReference>
<comment type="caution">
    <text evidence="1">The sequence shown here is derived from an EMBL/GenBank/DDBJ whole genome shotgun (WGS) entry which is preliminary data.</text>
</comment>
<reference evidence="1 2" key="1">
    <citation type="submission" date="2023-10" db="EMBL/GenBank/DDBJ databases">
        <authorList>
            <person name="Maclean D."/>
            <person name="Macfadyen A."/>
        </authorList>
    </citation>
    <scope>NUCLEOTIDE SEQUENCE [LARGE SCALE GENOMIC DNA]</scope>
</reference>
<gene>
    <name evidence="1" type="ORF">CVIRNUC_001217</name>
</gene>
<evidence type="ECO:0000313" key="2">
    <source>
        <dbReference type="Proteomes" id="UP001314263"/>
    </source>
</evidence>
<dbReference type="InterPro" id="IPR052298">
    <property type="entry name" value="ZMYND10"/>
</dbReference>
<dbReference type="PANTHER" id="PTHR13244:SF7">
    <property type="entry name" value="ZINC FINGER MYND DOMAIN-CONTAINING PROTEIN 10"/>
    <property type="match status" value="1"/>
</dbReference>
<evidence type="ECO:0000313" key="1">
    <source>
        <dbReference type="EMBL" id="CAK0740010.1"/>
    </source>
</evidence>
<dbReference type="AlphaFoldDB" id="A0AAV1HWV4"/>
<dbReference type="PANTHER" id="PTHR13244">
    <property type="entry name" value="ZINC FINGER MYND DOMAIN CONTAINING PROTEIN 10"/>
    <property type="match status" value="1"/>
</dbReference>